<gene>
    <name evidence="2" type="ORF">BU14_0964s0004</name>
</gene>
<feature type="compositionally biased region" description="Basic residues" evidence="1">
    <location>
        <begin position="22"/>
        <end position="46"/>
    </location>
</feature>
<feature type="compositionally biased region" description="Pro residues" evidence="1">
    <location>
        <begin position="1"/>
        <end position="21"/>
    </location>
</feature>
<proteinExistence type="predicted"/>
<accession>A0A1X6NN34</accession>
<feature type="compositionally biased region" description="Basic residues" evidence="1">
    <location>
        <begin position="93"/>
        <end position="113"/>
    </location>
</feature>
<organism evidence="2 3">
    <name type="scientific">Porphyra umbilicalis</name>
    <name type="common">Purple laver</name>
    <name type="synonym">Red alga</name>
    <dbReference type="NCBI Taxonomy" id="2786"/>
    <lineage>
        <taxon>Eukaryota</taxon>
        <taxon>Rhodophyta</taxon>
        <taxon>Bangiophyceae</taxon>
        <taxon>Bangiales</taxon>
        <taxon>Bangiaceae</taxon>
        <taxon>Porphyra</taxon>
    </lineage>
</organism>
<feature type="compositionally biased region" description="Gly residues" evidence="1">
    <location>
        <begin position="201"/>
        <end position="213"/>
    </location>
</feature>
<feature type="compositionally biased region" description="Basic and acidic residues" evidence="1">
    <location>
        <begin position="47"/>
        <end position="70"/>
    </location>
</feature>
<sequence length="361" mass="39234">MEESSRPPPWVPPPPPRTPPPTHRRLRAVSRRAHPPDRRRRQPRPRPHIEHLCRWDDAPAHLPPRHDHVAVGHGGNGGPPAAVPEPPRERAPPARRKVEHRHRRGRRPPKVRHAPVAPARHNQLPPHDGCVDVVPRDGRVGQHPPHPRRRVVRVKPGEGHRVRAVAAAVAIDKVVDATVDDGAAAATRTRGGDARPRRPPVGGGGVGPEGGEVGLPREAPRPPHADGDGAPVGRGDRLEVVHLHGGRAAPRPGPRRGVVRVDRPPAAAAEEVEAPAGGCKPIFMALALRRRRRRGAPPRPHAGGRRLGGGRRLRRRRRPPPVRVNVTPERNGEPVRGSNTTVMEAAATTPARDRRTAARGR</sequence>
<feature type="region of interest" description="Disordered" evidence="1">
    <location>
        <begin position="291"/>
        <end position="361"/>
    </location>
</feature>
<feature type="compositionally biased region" description="Basic and acidic residues" evidence="1">
    <location>
        <begin position="218"/>
        <end position="227"/>
    </location>
</feature>
<dbReference type="Proteomes" id="UP000218209">
    <property type="component" value="Unassembled WGS sequence"/>
</dbReference>
<name>A0A1X6NN34_PORUM</name>
<feature type="compositionally biased region" description="Basic and acidic residues" evidence="1">
    <location>
        <begin position="351"/>
        <end position="361"/>
    </location>
</feature>
<keyword evidence="3" id="KW-1185">Reference proteome</keyword>
<reference evidence="2 3" key="1">
    <citation type="submission" date="2017-03" db="EMBL/GenBank/DDBJ databases">
        <title>WGS assembly of Porphyra umbilicalis.</title>
        <authorList>
            <person name="Brawley S.H."/>
            <person name="Blouin N.A."/>
            <person name="Ficko-Blean E."/>
            <person name="Wheeler G.L."/>
            <person name="Lohr M."/>
            <person name="Goodson H.V."/>
            <person name="Jenkins J.W."/>
            <person name="Blaby-Haas C.E."/>
            <person name="Helliwell K.E."/>
            <person name="Chan C."/>
            <person name="Marriage T."/>
            <person name="Bhattacharya D."/>
            <person name="Klein A.S."/>
            <person name="Badis Y."/>
            <person name="Brodie J."/>
            <person name="Cao Y."/>
            <person name="Collen J."/>
            <person name="Dittami S.M."/>
            <person name="Gachon C.M."/>
            <person name="Green B.R."/>
            <person name="Karpowicz S."/>
            <person name="Kim J.W."/>
            <person name="Kudahl U."/>
            <person name="Lin S."/>
            <person name="Michel G."/>
            <person name="Mittag M."/>
            <person name="Olson B.J."/>
            <person name="Pangilinan J."/>
            <person name="Peng Y."/>
            <person name="Qiu H."/>
            <person name="Shu S."/>
            <person name="Singer J.T."/>
            <person name="Smith A.G."/>
            <person name="Sprecher B.N."/>
            <person name="Wagner V."/>
            <person name="Wang W."/>
            <person name="Wang Z.-Y."/>
            <person name="Yan J."/>
            <person name="Yarish C."/>
            <person name="Zoeuner-Riek S."/>
            <person name="Zhuang Y."/>
            <person name="Zou Y."/>
            <person name="Lindquist E.A."/>
            <person name="Grimwood J."/>
            <person name="Barry K."/>
            <person name="Rokhsar D.S."/>
            <person name="Schmutz J."/>
            <person name="Stiller J.W."/>
            <person name="Grossman A.R."/>
            <person name="Prochnik S.E."/>
        </authorList>
    </citation>
    <scope>NUCLEOTIDE SEQUENCE [LARGE SCALE GENOMIC DNA]</scope>
    <source>
        <strain evidence="2">4086291</strain>
    </source>
</reference>
<evidence type="ECO:0000313" key="3">
    <source>
        <dbReference type="Proteomes" id="UP000218209"/>
    </source>
</evidence>
<evidence type="ECO:0000256" key="1">
    <source>
        <dbReference type="SAM" id="MobiDB-lite"/>
    </source>
</evidence>
<dbReference type="EMBL" id="KV919339">
    <property type="protein sequence ID" value="OSX69995.1"/>
    <property type="molecule type" value="Genomic_DNA"/>
</dbReference>
<dbReference type="AlphaFoldDB" id="A0A1X6NN34"/>
<feature type="region of interest" description="Disordered" evidence="1">
    <location>
        <begin position="183"/>
        <end position="238"/>
    </location>
</feature>
<evidence type="ECO:0000313" key="2">
    <source>
        <dbReference type="EMBL" id="OSX69995.1"/>
    </source>
</evidence>
<feature type="region of interest" description="Disordered" evidence="1">
    <location>
        <begin position="1"/>
        <end position="159"/>
    </location>
</feature>
<feature type="compositionally biased region" description="Basic residues" evidence="1">
    <location>
        <begin position="291"/>
        <end position="320"/>
    </location>
</feature>
<protein>
    <submittedName>
        <fullName evidence="2">Uncharacterized protein</fullName>
    </submittedName>
</protein>